<feature type="region of interest" description="Disordered" evidence="6">
    <location>
        <begin position="1"/>
        <end position="68"/>
    </location>
</feature>
<dbReference type="GeneID" id="28857638"/>
<feature type="compositionally biased region" description="Polar residues" evidence="6">
    <location>
        <begin position="1"/>
        <end position="17"/>
    </location>
</feature>
<feature type="transmembrane region" description="Helical" evidence="7">
    <location>
        <begin position="546"/>
        <end position="568"/>
    </location>
</feature>
<dbReference type="PANTHER" id="PTHR23501:SF199">
    <property type="entry name" value="MFS EFFLUX TRANSPORTER INPD-RELATED"/>
    <property type="match status" value="1"/>
</dbReference>
<feature type="transmembrane region" description="Helical" evidence="7">
    <location>
        <begin position="382"/>
        <end position="402"/>
    </location>
</feature>
<dbReference type="GO" id="GO:0005886">
    <property type="term" value="C:plasma membrane"/>
    <property type="evidence" value="ECO:0007669"/>
    <property type="project" value="TreeGrafter"/>
</dbReference>
<dbReference type="AlphaFoldDB" id="A0A179FUU6"/>
<evidence type="ECO:0000256" key="5">
    <source>
        <dbReference type="ARBA" id="ARBA00023136"/>
    </source>
</evidence>
<dbReference type="OrthoDB" id="10021397at2759"/>
<gene>
    <name evidence="9" type="ORF">VFPPC_15891</name>
</gene>
<evidence type="ECO:0000313" key="10">
    <source>
        <dbReference type="Proteomes" id="UP000078397"/>
    </source>
</evidence>
<feature type="transmembrane region" description="Helical" evidence="7">
    <location>
        <begin position="235"/>
        <end position="255"/>
    </location>
</feature>
<dbReference type="Gene3D" id="1.20.1250.20">
    <property type="entry name" value="MFS general substrate transporter like domains"/>
    <property type="match status" value="2"/>
</dbReference>
<protein>
    <submittedName>
        <fullName evidence="9">Sulfate permease 2</fullName>
    </submittedName>
</protein>
<feature type="transmembrane region" description="Helical" evidence="7">
    <location>
        <begin position="275"/>
        <end position="294"/>
    </location>
</feature>
<feature type="transmembrane region" description="Helical" evidence="7">
    <location>
        <begin position="115"/>
        <end position="133"/>
    </location>
</feature>
<dbReference type="SUPFAM" id="SSF103473">
    <property type="entry name" value="MFS general substrate transporter"/>
    <property type="match status" value="2"/>
</dbReference>
<evidence type="ECO:0000256" key="6">
    <source>
        <dbReference type="SAM" id="MobiDB-lite"/>
    </source>
</evidence>
<feature type="transmembrane region" description="Helical" evidence="7">
    <location>
        <begin position="306"/>
        <end position="325"/>
    </location>
</feature>
<feature type="transmembrane region" description="Helical" evidence="7">
    <location>
        <begin position="145"/>
        <end position="164"/>
    </location>
</feature>
<feature type="transmembrane region" description="Helical" evidence="7">
    <location>
        <begin position="409"/>
        <end position="428"/>
    </location>
</feature>
<dbReference type="CDD" id="cd17502">
    <property type="entry name" value="MFS_Azr1_MDR_like"/>
    <property type="match status" value="1"/>
</dbReference>
<dbReference type="KEGG" id="pchm:VFPPC_15891"/>
<feature type="transmembrane region" description="Helical" evidence="7">
    <location>
        <begin position="440"/>
        <end position="459"/>
    </location>
</feature>
<evidence type="ECO:0000256" key="7">
    <source>
        <dbReference type="SAM" id="Phobius"/>
    </source>
</evidence>
<keyword evidence="4 7" id="KW-1133">Transmembrane helix</keyword>
<accession>A0A179FUU6</accession>
<dbReference type="Proteomes" id="UP000078397">
    <property type="component" value="Unassembled WGS sequence"/>
</dbReference>
<keyword evidence="2" id="KW-0813">Transport</keyword>
<feature type="transmembrane region" description="Helical" evidence="7">
    <location>
        <begin position="346"/>
        <end position="370"/>
    </location>
</feature>
<dbReference type="InterPro" id="IPR020846">
    <property type="entry name" value="MFS_dom"/>
</dbReference>
<dbReference type="PANTHER" id="PTHR23501">
    <property type="entry name" value="MAJOR FACILITATOR SUPERFAMILY"/>
    <property type="match status" value="1"/>
</dbReference>
<feature type="transmembrane region" description="Helical" evidence="7">
    <location>
        <begin position="471"/>
        <end position="491"/>
    </location>
</feature>
<keyword evidence="3 7" id="KW-0812">Transmembrane</keyword>
<evidence type="ECO:0000256" key="1">
    <source>
        <dbReference type="ARBA" id="ARBA00004141"/>
    </source>
</evidence>
<feature type="compositionally biased region" description="Basic and acidic residues" evidence="6">
    <location>
        <begin position="23"/>
        <end position="41"/>
    </location>
</feature>
<dbReference type="PROSITE" id="PS50850">
    <property type="entry name" value="MFS"/>
    <property type="match status" value="1"/>
</dbReference>
<feature type="transmembrane region" description="Helical" evidence="7">
    <location>
        <begin position="75"/>
        <end position="95"/>
    </location>
</feature>
<dbReference type="FunFam" id="1.20.1720.10:FF:000012">
    <property type="entry name" value="MFS toxin efflux pump (AflT)"/>
    <property type="match status" value="1"/>
</dbReference>
<dbReference type="InterPro" id="IPR036259">
    <property type="entry name" value="MFS_trans_sf"/>
</dbReference>
<dbReference type="FunFam" id="1.20.1250.20:FF:000196">
    <property type="entry name" value="MFS toxin efflux pump (AflT)"/>
    <property type="match status" value="1"/>
</dbReference>
<feature type="transmembrane region" description="Helical" evidence="7">
    <location>
        <begin position="170"/>
        <end position="191"/>
    </location>
</feature>
<evidence type="ECO:0000259" key="8">
    <source>
        <dbReference type="PROSITE" id="PS50850"/>
    </source>
</evidence>
<name>A0A179FUU6_METCM</name>
<feature type="domain" description="Major facilitator superfamily (MFS) profile" evidence="8">
    <location>
        <begin position="80"/>
        <end position="573"/>
    </location>
</feature>
<dbReference type="InterPro" id="IPR011701">
    <property type="entry name" value="MFS"/>
</dbReference>
<keyword evidence="5 7" id="KW-0472">Membrane</keyword>
<feature type="compositionally biased region" description="Polar residues" evidence="6">
    <location>
        <begin position="42"/>
        <end position="67"/>
    </location>
</feature>
<dbReference type="RefSeq" id="XP_018145731.1">
    <property type="nucleotide sequence ID" value="XM_018293644.1"/>
</dbReference>
<evidence type="ECO:0000313" key="9">
    <source>
        <dbReference type="EMBL" id="OAQ68881.1"/>
    </source>
</evidence>
<comment type="subcellular location">
    <subcellularLocation>
        <location evidence="1">Membrane</location>
        <topology evidence="1">Multi-pass membrane protein</topology>
    </subcellularLocation>
</comment>
<sequence>MASSESGSQSSNRTISVSPPWEQSEKKPPIEEPTGSKDHVSNDQPGTNPGSVPQEKTQETPHTSVTPSEKYPNGLAVLTVFFGLFLAALCVGLDRSIVATAVPKITSDFNSLPDVGWYGSAYLMTTCCLQLFFGKLYAEFTIKWVFLAALAIFEVGSVVCAVAPGSTVLIVGRAVAGMGAAGLVSGAIIIIARSVPIDQRPKYTGALGGAVGLAQVVSPTLGGVFTDKLTWRWCFWINLPLGGVTLLATLFLVSIPPTPRPDNTKPSIAGFLQRFDLKGTLVLIPWVICLLLAVQWGGTQYAWTSWRIILLFVLFGVLFLVWLWLQVRSGDKATVPMRIIKQRSMASATVFMFFAFAAFFIITYYIPIWFQAVRGVSAYQSGINMLALSAALSITVICSGFVTSKTGYYVPQMIGSTVIASIAVGMVYTFDRDTTDEYWVGTLVLLGIGVGLGIQQPLIAAQTVFERADNAIATSVLIFTQNLTGAIFLSVGENVFHNQILRQVGRAAPQVDVREVIGAGASTLGAVMREKYPPYADAILTAYNTALQHVFIIPLVTACMMVFGVVFMEWRSVKKARQAAAAADAERQQSG</sequence>
<dbReference type="Pfam" id="PF07690">
    <property type="entry name" value="MFS_1"/>
    <property type="match status" value="1"/>
</dbReference>
<organism evidence="9 10">
    <name type="scientific">Pochonia chlamydosporia 170</name>
    <dbReference type="NCBI Taxonomy" id="1380566"/>
    <lineage>
        <taxon>Eukaryota</taxon>
        <taxon>Fungi</taxon>
        <taxon>Dikarya</taxon>
        <taxon>Ascomycota</taxon>
        <taxon>Pezizomycotina</taxon>
        <taxon>Sordariomycetes</taxon>
        <taxon>Hypocreomycetidae</taxon>
        <taxon>Hypocreales</taxon>
        <taxon>Clavicipitaceae</taxon>
        <taxon>Pochonia</taxon>
    </lineage>
</organism>
<dbReference type="EMBL" id="LSBJ02000003">
    <property type="protein sequence ID" value="OAQ68881.1"/>
    <property type="molecule type" value="Genomic_DNA"/>
</dbReference>
<evidence type="ECO:0000256" key="2">
    <source>
        <dbReference type="ARBA" id="ARBA00022448"/>
    </source>
</evidence>
<reference evidence="9 10" key="1">
    <citation type="journal article" date="2016" name="PLoS Pathog.">
        <title>Biosynthesis of antibiotic leucinostatins in bio-control fungus Purpureocillium lilacinum and their inhibition on phytophthora revealed by genome mining.</title>
        <authorList>
            <person name="Wang G."/>
            <person name="Liu Z."/>
            <person name="Lin R."/>
            <person name="Li E."/>
            <person name="Mao Z."/>
            <person name="Ling J."/>
            <person name="Yang Y."/>
            <person name="Yin W.B."/>
            <person name="Xie B."/>
        </authorList>
    </citation>
    <scope>NUCLEOTIDE SEQUENCE [LARGE SCALE GENOMIC DNA]</scope>
    <source>
        <strain evidence="9">170</strain>
    </source>
</reference>
<dbReference type="GO" id="GO:0022857">
    <property type="term" value="F:transmembrane transporter activity"/>
    <property type="evidence" value="ECO:0007669"/>
    <property type="project" value="InterPro"/>
</dbReference>
<comment type="caution">
    <text evidence="9">The sequence shown here is derived from an EMBL/GenBank/DDBJ whole genome shotgun (WGS) entry which is preliminary data.</text>
</comment>
<feature type="transmembrane region" description="Helical" evidence="7">
    <location>
        <begin position="203"/>
        <end position="223"/>
    </location>
</feature>
<proteinExistence type="predicted"/>
<evidence type="ECO:0000256" key="4">
    <source>
        <dbReference type="ARBA" id="ARBA00022989"/>
    </source>
</evidence>
<evidence type="ECO:0000256" key="3">
    <source>
        <dbReference type="ARBA" id="ARBA00022692"/>
    </source>
</evidence>
<keyword evidence="10" id="KW-1185">Reference proteome</keyword>